<dbReference type="EMBL" id="JACIEA010000002">
    <property type="protein sequence ID" value="MBB3943560.1"/>
    <property type="molecule type" value="Genomic_DNA"/>
</dbReference>
<dbReference type="AlphaFoldDB" id="A0A840B3T8"/>
<proteinExistence type="predicted"/>
<comment type="caution">
    <text evidence="1">The sequence shown here is derived from an EMBL/GenBank/DDBJ whole genome shotgun (WGS) entry which is preliminary data.</text>
</comment>
<name>A0A840B3T8_9SPHN</name>
<reference evidence="1 2" key="1">
    <citation type="submission" date="2020-08" db="EMBL/GenBank/DDBJ databases">
        <title>Genomic Encyclopedia of Type Strains, Phase IV (KMG-IV): sequencing the most valuable type-strain genomes for metagenomic binning, comparative biology and taxonomic classification.</title>
        <authorList>
            <person name="Goeker M."/>
        </authorList>
    </citation>
    <scope>NUCLEOTIDE SEQUENCE [LARGE SCALE GENOMIC DNA]</scope>
    <source>
        <strain evidence="1 2">DSM 29050</strain>
    </source>
</reference>
<evidence type="ECO:0000313" key="1">
    <source>
        <dbReference type="EMBL" id="MBB3943560.1"/>
    </source>
</evidence>
<dbReference type="RefSeq" id="WP_183941856.1">
    <property type="nucleotide sequence ID" value="NZ_BAABBG010000005.1"/>
</dbReference>
<gene>
    <name evidence="1" type="ORF">GGR91_001818</name>
</gene>
<dbReference type="InterPro" id="IPR019056">
    <property type="entry name" value="Phage_TAC_6"/>
</dbReference>
<dbReference type="Pfam" id="PF09550">
    <property type="entry name" value="Phage_TAC_6"/>
    <property type="match status" value="1"/>
</dbReference>
<evidence type="ECO:0000313" key="2">
    <source>
        <dbReference type="Proteomes" id="UP000581447"/>
    </source>
</evidence>
<protein>
    <submittedName>
        <fullName evidence="1">Putative phage protein (TIGR02216 family)</fullName>
    </submittedName>
</protein>
<keyword evidence="2" id="KW-1185">Reference proteome</keyword>
<sequence>MTFGETALRFSAICALQLGWRPDEFWNATPTELLCILQGADGQDAAPPDANEIQKLMLLFPDGAAGDQ</sequence>
<dbReference type="Proteomes" id="UP000581447">
    <property type="component" value="Unassembled WGS sequence"/>
</dbReference>
<accession>A0A840B3T8</accession>
<organism evidence="1 2">
    <name type="scientific">Sphingorhabdus rigui</name>
    <dbReference type="NCBI Taxonomy" id="1282858"/>
    <lineage>
        <taxon>Bacteria</taxon>
        <taxon>Pseudomonadati</taxon>
        <taxon>Pseudomonadota</taxon>
        <taxon>Alphaproteobacteria</taxon>
        <taxon>Sphingomonadales</taxon>
        <taxon>Sphingomonadaceae</taxon>
        <taxon>Sphingorhabdus</taxon>
    </lineage>
</organism>